<dbReference type="Gene3D" id="2.60.120.10">
    <property type="entry name" value="Jelly Rolls"/>
    <property type="match status" value="1"/>
</dbReference>
<feature type="domain" description="Pirin N-terminal" evidence="3">
    <location>
        <begin position="39"/>
        <end position="126"/>
    </location>
</feature>
<dbReference type="InterPro" id="IPR003829">
    <property type="entry name" value="Pirin_N_dom"/>
</dbReference>
<evidence type="ECO:0000256" key="1">
    <source>
        <dbReference type="ARBA" id="ARBA00008416"/>
    </source>
</evidence>
<accession>A0AAD0SCK0</accession>
<dbReference type="EMBL" id="CP022760">
    <property type="protein sequence ID" value="AXV83680.1"/>
    <property type="molecule type" value="Genomic_DNA"/>
</dbReference>
<proteinExistence type="inferred from homology"/>
<dbReference type="Proteomes" id="UP000261758">
    <property type="component" value="Plasmid unnamed"/>
</dbReference>
<evidence type="ECO:0000313" key="4">
    <source>
        <dbReference type="EMBL" id="AXV83680.1"/>
    </source>
</evidence>
<evidence type="ECO:0000256" key="2">
    <source>
        <dbReference type="RuleBase" id="RU003457"/>
    </source>
</evidence>
<dbReference type="InterPro" id="IPR011051">
    <property type="entry name" value="RmlC_Cupin_sf"/>
</dbReference>
<dbReference type="PANTHER" id="PTHR13903:SF8">
    <property type="entry name" value="PIRIN"/>
    <property type="match status" value="1"/>
</dbReference>
<dbReference type="SUPFAM" id="SSF51182">
    <property type="entry name" value="RmlC-like cupins"/>
    <property type="match status" value="1"/>
</dbReference>
<name>A0AAD0SCK0_RALSL</name>
<comment type="similarity">
    <text evidence="1 2">Belongs to the pirin family.</text>
</comment>
<protein>
    <recommendedName>
        <fullName evidence="3">Pirin N-terminal domain-containing protein</fullName>
    </recommendedName>
</protein>
<evidence type="ECO:0000259" key="3">
    <source>
        <dbReference type="Pfam" id="PF02678"/>
    </source>
</evidence>
<dbReference type="RefSeq" id="WP_118870303.1">
    <property type="nucleotide sequence ID" value="NZ_CP022760.1"/>
</dbReference>
<gene>
    <name evidence="4" type="ORF">CJO77_19050</name>
</gene>
<geneLocation type="plasmid" evidence="4 5">
    <name>unnamed</name>
</geneLocation>
<sequence>MNAVIQIPPAPLVGVGRHVIFRTRGHAHGPVVRMVSPADVGKMIKPFVFLDLIDTQEAIGQQGFGWHPHSGIATLTLAMEGQGRYIESIGHEGTMVAGDIEWMSAGRGVWHSGFAVPPVKAFQLWVALPPERELAPAFSQHLSVNDIPSDGPARVLLGRSGEAVSPIDAPPGINYFVVQLKAGQRWTYQPPGGYRVGWIAVMDGRLCTPDPVDKGKLAVFDPSDAAIAFEAVTDARFVLGTAIPHPHDLHLGHYSVHTSPAALIEGEREIERIGRELRAKGVNRSPSWL</sequence>
<dbReference type="PANTHER" id="PTHR13903">
    <property type="entry name" value="PIRIN-RELATED"/>
    <property type="match status" value="1"/>
</dbReference>
<organism evidence="4 5">
    <name type="scientific">Ralstonia solanacearum</name>
    <name type="common">Pseudomonas solanacearum</name>
    <dbReference type="NCBI Taxonomy" id="305"/>
    <lineage>
        <taxon>Bacteria</taxon>
        <taxon>Pseudomonadati</taxon>
        <taxon>Pseudomonadota</taxon>
        <taxon>Betaproteobacteria</taxon>
        <taxon>Burkholderiales</taxon>
        <taxon>Burkholderiaceae</taxon>
        <taxon>Ralstonia</taxon>
        <taxon>Ralstonia solanacearum species complex</taxon>
    </lineage>
</organism>
<reference evidence="4 5" key="1">
    <citation type="submission" date="2017-08" db="EMBL/GenBank/DDBJ databases">
        <title>Genome sequences of Ralstonia solanacearum Species Complex (RSSC) isolated from Potato bacterial wilts in Korea.</title>
        <authorList>
            <person name="Cho H."/>
            <person name="Song E.-S."/>
            <person name="Lee Y.K."/>
            <person name="Lee S."/>
            <person name="Lee S.-W."/>
            <person name="Jo A."/>
            <person name="Kim J.-G."/>
            <person name="Hwang I."/>
        </authorList>
    </citation>
    <scope>NUCLEOTIDE SEQUENCE [LARGE SCALE GENOMIC DNA]</scope>
    <source>
        <strain evidence="4 5">T98</strain>
        <plasmid evidence="4 5">unnamed</plasmid>
    </source>
</reference>
<dbReference type="InterPro" id="IPR012093">
    <property type="entry name" value="Pirin"/>
</dbReference>
<dbReference type="Pfam" id="PF02678">
    <property type="entry name" value="Pirin"/>
    <property type="match status" value="1"/>
</dbReference>
<dbReference type="AlphaFoldDB" id="A0AAD0SCK0"/>
<dbReference type="PIRSF" id="PIRSF006232">
    <property type="entry name" value="Pirin"/>
    <property type="match status" value="1"/>
</dbReference>
<dbReference type="InterPro" id="IPR014710">
    <property type="entry name" value="RmlC-like_jellyroll"/>
</dbReference>
<keyword evidence="4" id="KW-0614">Plasmid</keyword>
<evidence type="ECO:0000313" key="5">
    <source>
        <dbReference type="Proteomes" id="UP000261758"/>
    </source>
</evidence>